<evidence type="ECO:0000256" key="6">
    <source>
        <dbReference type="ARBA" id="ARBA00022679"/>
    </source>
</evidence>
<dbReference type="InterPro" id="IPR004358">
    <property type="entry name" value="Sig_transdc_His_kin-like_C"/>
</dbReference>
<dbReference type="SMART" id="SM00387">
    <property type="entry name" value="HATPase_c"/>
    <property type="match status" value="1"/>
</dbReference>
<keyword evidence="6" id="KW-0808">Transferase</keyword>
<evidence type="ECO:0000256" key="3">
    <source>
        <dbReference type="ARBA" id="ARBA00012438"/>
    </source>
</evidence>
<feature type="transmembrane region" description="Helical" evidence="14">
    <location>
        <begin position="273"/>
        <end position="296"/>
    </location>
</feature>
<evidence type="ECO:0000256" key="14">
    <source>
        <dbReference type="SAM" id="Phobius"/>
    </source>
</evidence>
<keyword evidence="17" id="KW-1185">Reference proteome</keyword>
<dbReference type="Gene3D" id="3.30.565.10">
    <property type="entry name" value="Histidine kinase-like ATPase, C-terminal domain"/>
    <property type="match status" value="1"/>
</dbReference>
<evidence type="ECO:0000256" key="7">
    <source>
        <dbReference type="ARBA" id="ARBA00022692"/>
    </source>
</evidence>
<keyword evidence="4" id="KW-1003">Cell membrane</keyword>
<keyword evidence="11 14" id="KW-1133">Transmembrane helix</keyword>
<sequence>MSLKGRIAILFAVSTFFPLLFTVVFSYHTMSSILTNKLNTTFNSNLSQIRLTLENTVDDMNYVSQQIDFSENINITLQNYLEMEDSLEKKQLYEEIKNELNVITFSNPNIGLSLLYIEEEDSYVFNSHWAKDDFTLRNEPLFIKGYKIDNFGPHVSMERFNNKSVLSTVRELSINYPQNVYLYIESNLDLTKNILETDNVINDTSYLILDENKKIIYTEQEEAFSVSQTFHPKSDTNYGTTDGYYWFREDTERGWSIVSLISISQYNEEINQWIIMMMYIAILFVMISLVVGLLLWKTFYKPLNQFNREVKLMGDSNFHSEIVQTSIPEFMELTHRFRYMRKQISTLITEIELKERNRADLEVEKLLHQINPHFLMNTLDTARWLAVSGEKNQVIHLISSLNKILYYNMGKLGQSSTLKDELESMEQYLQLQQIRYDFIYHININLDHDLLTTSVPRFILQPIVENSIYHGLVEDGQIDVNIQLHHNEIMIEIKDDGRGMSRKKINKILHTDQLEEKKQGMGIGLNYVKRILERTYNHKARIEIISILDHGTSVILYIPNGGE</sequence>
<keyword evidence="7 14" id="KW-0812">Transmembrane</keyword>
<reference evidence="16 17" key="1">
    <citation type="submission" date="2016-11" db="EMBL/GenBank/DDBJ databases">
        <authorList>
            <person name="Jaros S."/>
            <person name="Januszkiewicz K."/>
            <person name="Wedrychowicz H."/>
        </authorList>
    </citation>
    <scope>NUCLEOTIDE SEQUENCE [LARGE SCALE GENOMIC DNA]</scope>
    <source>
        <strain evidence="16 17">CGMCC 1.10681</strain>
    </source>
</reference>
<dbReference type="InterPro" id="IPR036890">
    <property type="entry name" value="HATPase_C_sf"/>
</dbReference>
<dbReference type="InterPro" id="IPR005467">
    <property type="entry name" value="His_kinase_dom"/>
</dbReference>
<comment type="subcellular location">
    <subcellularLocation>
        <location evidence="2">Cell membrane</location>
        <topology evidence="2">Multi-pass membrane protein</topology>
    </subcellularLocation>
</comment>
<feature type="domain" description="Histidine kinase" evidence="15">
    <location>
        <begin position="459"/>
        <end position="562"/>
    </location>
</feature>
<dbReference type="InterPro" id="IPR010559">
    <property type="entry name" value="Sig_transdc_His_kin_internal"/>
</dbReference>
<evidence type="ECO:0000256" key="5">
    <source>
        <dbReference type="ARBA" id="ARBA00022553"/>
    </source>
</evidence>
<dbReference type="STRING" id="1027249.SAMN05216179_0388"/>
<evidence type="ECO:0000259" key="15">
    <source>
        <dbReference type="PROSITE" id="PS50109"/>
    </source>
</evidence>
<evidence type="ECO:0000256" key="12">
    <source>
        <dbReference type="ARBA" id="ARBA00023012"/>
    </source>
</evidence>
<dbReference type="InterPro" id="IPR050640">
    <property type="entry name" value="Bact_2-comp_sensor_kinase"/>
</dbReference>
<evidence type="ECO:0000313" key="17">
    <source>
        <dbReference type="Proteomes" id="UP000184184"/>
    </source>
</evidence>
<gene>
    <name evidence="16" type="ORF">SAMN05216179_0388</name>
</gene>
<evidence type="ECO:0000256" key="9">
    <source>
        <dbReference type="ARBA" id="ARBA00022777"/>
    </source>
</evidence>
<evidence type="ECO:0000256" key="1">
    <source>
        <dbReference type="ARBA" id="ARBA00000085"/>
    </source>
</evidence>
<organism evidence="16 17">
    <name type="scientific">Gracilibacillus kekensis</name>
    <dbReference type="NCBI Taxonomy" id="1027249"/>
    <lineage>
        <taxon>Bacteria</taxon>
        <taxon>Bacillati</taxon>
        <taxon>Bacillota</taxon>
        <taxon>Bacilli</taxon>
        <taxon>Bacillales</taxon>
        <taxon>Bacillaceae</taxon>
        <taxon>Gracilibacillus</taxon>
    </lineage>
</organism>
<evidence type="ECO:0000313" key="16">
    <source>
        <dbReference type="EMBL" id="SHM53239.1"/>
    </source>
</evidence>
<dbReference type="Proteomes" id="UP000184184">
    <property type="component" value="Unassembled WGS sequence"/>
</dbReference>
<dbReference type="PRINTS" id="PR00344">
    <property type="entry name" value="BCTRLSENSOR"/>
</dbReference>
<dbReference type="AlphaFoldDB" id="A0A1M7JJF4"/>
<dbReference type="GO" id="GO:0000155">
    <property type="term" value="F:phosphorelay sensor kinase activity"/>
    <property type="evidence" value="ECO:0007669"/>
    <property type="project" value="InterPro"/>
</dbReference>
<name>A0A1M7JJF4_9BACI</name>
<dbReference type="GO" id="GO:0005524">
    <property type="term" value="F:ATP binding"/>
    <property type="evidence" value="ECO:0007669"/>
    <property type="project" value="UniProtKB-KW"/>
</dbReference>
<dbReference type="PANTHER" id="PTHR34220:SF11">
    <property type="entry name" value="SENSOR PROTEIN KINASE HPTS"/>
    <property type="match status" value="1"/>
</dbReference>
<keyword evidence="9 16" id="KW-0418">Kinase</keyword>
<comment type="catalytic activity">
    <reaction evidence="1">
        <text>ATP + protein L-histidine = ADP + protein N-phospho-L-histidine.</text>
        <dbReference type="EC" id="2.7.13.3"/>
    </reaction>
</comment>
<dbReference type="EC" id="2.7.13.3" evidence="3"/>
<dbReference type="Gene3D" id="6.10.340.10">
    <property type="match status" value="1"/>
</dbReference>
<keyword evidence="13 14" id="KW-0472">Membrane</keyword>
<dbReference type="RefSeq" id="WP_073199141.1">
    <property type="nucleotide sequence ID" value="NZ_FRCZ01000001.1"/>
</dbReference>
<keyword evidence="8" id="KW-0547">Nucleotide-binding</keyword>
<evidence type="ECO:0000256" key="2">
    <source>
        <dbReference type="ARBA" id="ARBA00004651"/>
    </source>
</evidence>
<keyword evidence="5" id="KW-0597">Phosphoprotein</keyword>
<dbReference type="PANTHER" id="PTHR34220">
    <property type="entry name" value="SENSOR HISTIDINE KINASE YPDA"/>
    <property type="match status" value="1"/>
</dbReference>
<dbReference type="EMBL" id="FRCZ01000001">
    <property type="protein sequence ID" value="SHM53239.1"/>
    <property type="molecule type" value="Genomic_DNA"/>
</dbReference>
<dbReference type="Pfam" id="PF02518">
    <property type="entry name" value="HATPase_c"/>
    <property type="match status" value="1"/>
</dbReference>
<protein>
    <recommendedName>
        <fullName evidence="3">histidine kinase</fullName>
        <ecNumber evidence="3">2.7.13.3</ecNumber>
    </recommendedName>
</protein>
<dbReference type="SUPFAM" id="SSF55874">
    <property type="entry name" value="ATPase domain of HSP90 chaperone/DNA topoisomerase II/histidine kinase"/>
    <property type="match status" value="1"/>
</dbReference>
<evidence type="ECO:0000256" key="4">
    <source>
        <dbReference type="ARBA" id="ARBA00022475"/>
    </source>
</evidence>
<evidence type="ECO:0000256" key="10">
    <source>
        <dbReference type="ARBA" id="ARBA00022840"/>
    </source>
</evidence>
<evidence type="ECO:0000256" key="11">
    <source>
        <dbReference type="ARBA" id="ARBA00022989"/>
    </source>
</evidence>
<accession>A0A1M7JJF4</accession>
<proteinExistence type="predicted"/>
<evidence type="ECO:0000256" key="8">
    <source>
        <dbReference type="ARBA" id="ARBA00022741"/>
    </source>
</evidence>
<keyword evidence="10" id="KW-0067">ATP-binding</keyword>
<keyword evidence="12" id="KW-0902">Two-component regulatory system</keyword>
<evidence type="ECO:0000256" key="13">
    <source>
        <dbReference type="ARBA" id="ARBA00023136"/>
    </source>
</evidence>
<dbReference type="GO" id="GO:0005886">
    <property type="term" value="C:plasma membrane"/>
    <property type="evidence" value="ECO:0007669"/>
    <property type="project" value="UniProtKB-SubCell"/>
</dbReference>
<dbReference type="Pfam" id="PF06580">
    <property type="entry name" value="His_kinase"/>
    <property type="match status" value="1"/>
</dbReference>
<dbReference type="PROSITE" id="PS50109">
    <property type="entry name" value="HIS_KIN"/>
    <property type="match status" value="1"/>
</dbReference>
<dbReference type="InterPro" id="IPR003594">
    <property type="entry name" value="HATPase_dom"/>
</dbReference>